<evidence type="ECO:0000259" key="4">
    <source>
        <dbReference type="Pfam" id="PF00724"/>
    </source>
</evidence>
<organism evidence="5 6">
    <name type="scientific">Geotrichum candidum</name>
    <name type="common">Oospora lactis</name>
    <name type="synonym">Dipodascus geotrichum</name>
    <dbReference type="NCBI Taxonomy" id="1173061"/>
    <lineage>
        <taxon>Eukaryota</taxon>
        <taxon>Fungi</taxon>
        <taxon>Dikarya</taxon>
        <taxon>Ascomycota</taxon>
        <taxon>Saccharomycotina</taxon>
        <taxon>Dipodascomycetes</taxon>
        <taxon>Dipodascales</taxon>
        <taxon>Dipodascaceae</taxon>
        <taxon>Geotrichum</taxon>
    </lineage>
</organism>
<evidence type="ECO:0000256" key="3">
    <source>
        <dbReference type="ARBA" id="ARBA00022643"/>
    </source>
</evidence>
<comment type="similarity">
    <text evidence="2">Belongs to the NADH:flavin oxidoreductase/NADH oxidase family.</text>
</comment>
<dbReference type="SUPFAM" id="SSF51395">
    <property type="entry name" value="FMN-linked oxidoreductases"/>
    <property type="match status" value="1"/>
</dbReference>
<dbReference type="AlphaFoldDB" id="A0A0J9XEE0"/>
<gene>
    <name evidence="5" type="ORF">BN980_GECA12s03805g</name>
</gene>
<keyword evidence="3" id="KW-0288">FMN</keyword>
<dbReference type="FunFam" id="3.20.20.70:FF:000138">
    <property type="entry name" value="NADPH dehydrogenase 1"/>
    <property type="match status" value="1"/>
</dbReference>
<evidence type="ECO:0000256" key="1">
    <source>
        <dbReference type="ARBA" id="ARBA00001917"/>
    </source>
</evidence>
<dbReference type="Pfam" id="PF00724">
    <property type="entry name" value="Oxidored_FMN"/>
    <property type="match status" value="1"/>
</dbReference>
<dbReference type="GO" id="GO:0010181">
    <property type="term" value="F:FMN binding"/>
    <property type="evidence" value="ECO:0007669"/>
    <property type="project" value="InterPro"/>
</dbReference>
<dbReference type="InterPro" id="IPR045247">
    <property type="entry name" value="Oye-like"/>
</dbReference>
<dbReference type="OrthoDB" id="276546at2759"/>
<dbReference type="STRING" id="1173061.A0A0J9XEE0"/>
<dbReference type="Proteomes" id="UP000242525">
    <property type="component" value="Unassembled WGS sequence"/>
</dbReference>
<name>A0A0J9XEE0_GEOCN</name>
<accession>A0A0J9XEE0</accession>
<protein>
    <submittedName>
        <fullName evidence="5">Similar to Saccharomyces cerevisiae YHR179W OYE2 Conserved NADPH oxidoreductase containing flavin mononucleotide (FMN)</fullName>
    </submittedName>
</protein>
<dbReference type="EMBL" id="CCBN010000012">
    <property type="protein sequence ID" value="CDO55883.1"/>
    <property type="molecule type" value="Genomic_DNA"/>
</dbReference>
<comment type="caution">
    <text evidence="5">The sequence shown here is derived from an EMBL/GenBank/DDBJ whole genome shotgun (WGS) entry which is preliminary data.</text>
</comment>
<feature type="domain" description="NADH:flavin oxidoreductase/NADH oxidase N-terminal" evidence="4">
    <location>
        <begin position="5"/>
        <end position="343"/>
    </location>
</feature>
<dbReference type="InterPro" id="IPR013785">
    <property type="entry name" value="Aldolase_TIM"/>
</dbReference>
<dbReference type="PANTHER" id="PTHR22893:SF91">
    <property type="entry name" value="NADPH DEHYDROGENASE 2-RELATED"/>
    <property type="match status" value="1"/>
</dbReference>
<evidence type="ECO:0000256" key="2">
    <source>
        <dbReference type="ARBA" id="ARBA00005979"/>
    </source>
</evidence>
<dbReference type="GO" id="GO:0003959">
    <property type="term" value="F:NADPH dehydrogenase activity"/>
    <property type="evidence" value="ECO:0007669"/>
    <property type="project" value="TreeGrafter"/>
</dbReference>
<dbReference type="PANTHER" id="PTHR22893">
    <property type="entry name" value="NADH OXIDOREDUCTASE-RELATED"/>
    <property type="match status" value="1"/>
</dbReference>
<evidence type="ECO:0000313" key="6">
    <source>
        <dbReference type="Proteomes" id="UP000242525"/>
    </source>
</evidence>
<dbReference type="InterPro" id="IPR001155">
    <property type="entry name" value="OxRdtase_FMN_N"/>
</dbReference>
<reference evidence="5" key="1">
    <citation type="submission" date="2014-03" db="EMBL/GenBank/DDBJ databases">
        <authorList>
            <person name="Casaregola S."/>
        </authorList>
    </citation>
    <scope>NUCLEOTIDE SEQUENCE [LARGE SCALE GENOMIC DNA]</scope>
    <source>
        <strain evidence="5">CLIB 918</strain>
    </source>
</reference>
<keyword evidence="6" id="KW-1185">Reference proteome</keyword>
<comment type="cofactor">
    <cofactor evidence="1">
        <name>FMN</name>
        <dbReference type="ChEBI" id="CHEBI:58210"/>
    </cofactor>
</comment>
<keyword evidence="3" id="KW-0285">Flavoprotein</keyword>
<proteinExistence type="inferred from homology"/>
<dbReference type="CDD" id="cd02933">
    <property type="entry name" value="OYE_like_FMN"/>
    <property type="match status" value="1"/>
</dbReference>
<evidence type="ECO:0000313" key="5">
    <source>
        <dbReference type="EMBL" id="CDO55883.1"/>
    </source>
</evidence>
<sequence length="371" mass="41883">MSENLFKHIKVGRMDLQHRVTMAPLTRMRAPNNTVADLHPLYYSQRSSRPGTLIITEATFISEAASGYPLAPGIWRQDQIDAWKKVFDAIHANKSYVYVQLWALGRAAFKSDLDSRGLPYVSASDVPESTNNPDAPVPKPLTVDEIKEYVKNYVQAAKNAIEAGADGVEIHSANGYLLDQFLHENTNKRTDQYGGSIENRARFTLEVVDALTEAIGADRVGIRLSPWNLFNSMEYNSNIVAQFAYVIGELQKRAEAGKELAYIHLIEPRWTIQGNLNNVITADGSNDFVRAIWKGIFMRAGGYDRELAIKHTNEDDKVLIAMGRYFISTPDLVNRWEQNIELNPYNRATFYTPRNPGYTDYPFANELKSKA</sequence>
<dbReference type="Gene3D" id="3.20.20.70">
    <property type="entry name" value="Aldolase class I"/>
    <property type="match status" value="1"/>
</dbReference>